<feature type="compositionally biased region" description="Low complexity" evidence="1">
    <location>
        <begin position="207"/>
        <end position="216"/>
    </location>
</feature>
<feature type="compositionally biased region" description="Acidic residues" evidence="1">
    <location>
        <begin position="143"/>
        <end position="154"/>
    </location>
</feature>
<sequence>MSRFETNRHRLDYEYGYDSSWDTRSNSYREVLSPPRRSLSGGNMIIYDMDRPDPRHHQHHHRHSHRTRDSKSSRASHREQREADRQTTAYLLTDREDREKESLKQRMSLSRTSLAPSRRHTSSKARSLSLSRSRSFANTSSDSDLDSADDSEDPDRERNQAHRPLVKYYQTEPAAPPPQLPPAVTWPSGHGGHGGGGGHDHRRRSRPPSSSLSLGRRASRSPDLDLGLAEEGDEGGRGRYQRGFGLIEQRHGQSHSADPRVEVMAEDLRFGLGRMGLGPDGRVLGGGARVLRSAGGLGGGRGLV</sequence>
<dbReference type="AlphaFoldDB" id="A0AA39ZVR5"/>
<gene>
    <name evidence="2" type="ORF">B0H67DRAFT_349197</name>
</gene>
<feature type="compositionally biased region" description="Basic and acidic residues" evidence="1">
    <location>
        <begin position="93"/>
        <end position="104"/>
    </location>
</feature>
<reference evidence="2" key="1">
    <citation type="submission" date="2023-06" db="EMBL/GenBank/DDBJ databases">
        <title>Genome-scale phylogeny and comparative genomics of the fungal order Sordariales.</title>
        <authorList>
            <consortium name="Lawrence Berkeley National Laboratory"/>
            <person name="Hensen N."/>
            <person name="Bonometti L."/>
            <person name="Westerberg I."/>
            <person name="Brannstrom I.O."/>
            <person name="Guillou S."/>
            <person name="Cros-Aarteil S."/>
            <person name="Calhoun S."/>
            <person name="Haridas S."/>
            <person name="Kuo A."/>
            <person name="Mondo S."/>
            <person name="Pangilinan J."/>
            <person name="Riley R."/>
            <person name="Labutti K."/>
            <person name="Andreopoulos B."/>
            <person name="Lipzen A."/>
            <person name="Chen C."/>
            <person name="Yanf M."/>
            <person name="Daum C."/>
            <person name="Ng V."/>
            <person name="Clum A."/>
            <person name="Steindorff A."/>
            <person name="Ohm R."/>
            <person name="Martin F."/>
            <person name="Silar P."/>
            <person name="Natvig D."/>
            <person name="Lalanne C."/>
            <person name="Gautier V."/>
            <person name="Ament-Velasquez S.L."/>
            <person name="Kruys A."/>
            <person name="Hutchinson M.I."/>
            <person name="Powell A.J."/>
            <person name="Barry K."/>
            <person name="Miller A.N."/>
            <person name="Grigoriev I.V."/>
            <person name="Debuchy R."/>
            <person name="Gladieux P."/>
            <person name="Thoren M.H."/>
            <person name="Johannesson H."/>
        </authorList>
    </citation>
    <scope>NUCLEOTIDE SEQUENCE</scope>
    <source>
        <strain evidence="2">SMH4607-1</strain>
    </source>
</reference>
<comment type="caution">
    <text evidence="2">The sequence shown here is derived from an EMBL/GenBank/DDBJ whole genome shotgun (WGS) entry which is preliminary data.</text>
</comment>
<feature type="region of interest" description="Disordered" evidence="1">
    <location>
        <begin position="32"/>
        <end position="237"/>
    </location>
</feature>
<feature type="compositionally biased region" description="Basic and acidic residues" evidence="1">
    <location>
        <begin position="67"/>
        <end position="85"/>
    </location>
</feature>
<organism evidence="2 3">
    <name type="scientific">Lasiosphaeris hirsuta</name>
    <dbReference type="NCBI Taxonomy" id="260670"/>
    <lineage>
        <taxon>Eukaryota</taxon>
        <taxon>Fungi</taxon>
        <taxon>Dikarya</taxon>
        <taxon>Ascomycota</taxon>
        <taxon>Pezizomycotina</taxon>
        <taxon>Sordariomycetes</taxon>
        <taxon>Sordariomycetidae</taxon>
        <taxon>Sordariales</taxon>
        <taxon>Lasiosphaeriaceae</taxon>
        <taxon>Lasiosphaeris</taxon>
    </lineage>
</organism>
<feature type="compositionally biased region" description="Basic residues" evidence="1">
    <location>
        <begin position="56"/>
        <end position="66"/>
    </location>
</feature>
<dbReference type="EMBL" id="JAUKUA010000007">
    <property type="protein sequence ID" value="KAK0704409.1"/>
    <property type="molecule type" value="Genomic_DNA"/>
</dbReference>
<evidence type="ECO:0000313" key="3">
    <source>
        <dbReference type="Proteomes" id="UP001172102"/>
    </source>
</evidence>
<feature type="compositionally biased region" description="Polar residues" evidence="1">
    <location>
        <begin position="105"/>
        <end position="115"/>
    </location>
</feature>
<accession>A0AA39ZVR5</accession>
<evidence type="ECO:0000313" key="2">
    <source>
        <dbReference type="EMBL" id="KAK0704409.1"/>
    </source>
</evidence>
<feature type="compositionally biased region" description="Low complexity" evidence="1">
    <location>
        <begin position="124"/>
        <end position="135"/>
    </location>
</feature>
<dbReference type="Proteomes" id="UP001172102">
    <property type="component" value="Unassembled WGS sequence"/>
</dbReference>
<keyword evidence="3" id="KW-1185">Reference proteome</keyword>
<name>A0AA39ZVR5_9PEZI</name>
<protein>
    <submittedName>
        <fullName evidence="2">Uncharacterized protein</fullName>
    </submittedName>
</protein>
<evidence type="ECO:0000256" key="1">
    <source>
        <dbReference type="SAM" id="MobiDB-lite"/>
    </source>
</evidence>
<proteinExistence type="predicted"/>